<sequence>MMQTELLTKRNIATIGEEITHELGAELVNNYRKANPNDVQGYIIGKEILTQILAQPGCAGIQFHNAINEVGQKTLVYVGLDQNGKQLINYTVVTEDAQLQKQKGIVADRSIPSPSGDDPFFGDDTWFIID</sequence>
<dbReference type="EMBL" id="JAGHKO010000003">
    <property type="protein sequence ID" value="MBO9201450.1"/>
    <property type="molecule type" value="Genomic_DNA"/>
</dbReference>
<name>A0ABS3YU91_9BACT</name>
<protein>
    <submittedName>
        <fullName evidence="1">Uncharacterized protein</fullName>
    </submittedName>
</protein>
<dbReference type="Proteomes" id="UP000677244">
    <property type="component" value="Unassembled WGS sequence"/>
</dbReference>
<reference evidence="1 2" key="1">
    <citation type="submission" date="2021-03" db="EMBL/GenBank/DDBJ databases">
        <title>Assistant Professor.</title>
        <authorList>
            <person name="Huq M.A."/>
        </authorList>
    </citation>
    <scope>NUCLEOTIDE SEQUENCE [LARGE SCALE GENOMIC DNA]</scope>
    <source>
        <strain evidence="1 2">MAH-29</strain>
    </source>
</reference>
<comment type="caution">
    <text evidence="1">The sequence shown here is derived from an EMBL/GenBank/DDBJ whole genome shotgun (WGS) entry which is preliminary data.</text>
</comment>
<gene>
    <name evidence="1" type="ORF">J7I42_14305</name>
</gene>
<evidence type="ECO:0000313" key="1">
    <source>
        <dbReference type="EMBL" id="MBO9201450.1"/>
    </source>
</evidence>
<dbReference type="RefSeq" id="WP_209139505.1">
    <property type="nucleotide sequence ID" value="NZ_JAGHKO010000003.1"/>
</dbReference>
<organism evidence="1 2">
    <name type="scientific">Niastella soli</name>
    <dbReference type="NCBI Taxonomy" id="2821487"/>
    <lineage>
        <taxon>Bacteria</taxon>
        <taxon>Pseudomonadati</taxon>
        <taxon>Bacteroidota</taxon>
        <taxon>Chitinophagia</taxon>
        <taxon>Chitinophagales</taxon>
        <taxon>Chitinophagaceae</taxon>
        <taxon>Niastella</taxon>
    </lineage>
</organism>
<evidence type="ECO:0000313" key="2">
    <source>
        <dbReference type="Proteomes" id="UP000677244"/>
    </source>
</evidence>
<proteinExistence type="predicted"/>
<keyword evidence="2" id="KW-1185">Reference proteome</keyword>
<accession>A0ABS3YU91</accession>